<dbReference type="Pfam" id="PF00269">
    <property type="entry name" value="SASP"/>
    <property type="match status" value="1"/>
</dbReference>
<dbReference type="GO" id="GO:0003690">
    <property type="term" value="F:double-stranded DNA binding"/>
    <property type="evidence" value="ECO:0007669"/>
    <property type="project" value="InterPro"/>
</dbReference>
<accession>A0A7C8LPE6</accession>
<dbReference type="AlphaFoldDB" id="A0A7C8LPE6"/>
<dbReference type="PROSITE" id="PS00304">
    <property type="entry name" value="SASP_1"/>
    <property type="match status" value="1"/>
</dbReference>
<dbReference type="EMBL" id="WSLF01000008">
    <property type="protein sequence ID" value="KAE9633406.1"/>
    <property type="molecule type" value="Genomic_DNA"/>
</dbReference>
<dbReference type="Gene3D" id="6.10.10.80">
    <property type="entry name" value="Small, acid-soluble spore protein, alpha/beta type-like"/>
    <property type="match status" value="1"/>
</dbReference>
<gene>
    <name evidence="4" type="ORF">GND95_09195</name>
</gene>
<evidence type="ECO:0000313" key="4">
    <source>
        <dbReference type="EMBL" id="KAE9633406.1"/>
    </source>
</evidence>
<dbReference type="OrthoDB" id="1708261at2"/>
<proteinExistence type="inferred from homology"/>
<evidence type="ECO:0000256" key="2">
    <source>
        <dbReference type="ARBA" id="ARBA00005442"/>
    </source>
</evidence>
<keyword evidence="3" id="KW-0238">DNA-binding</keyword>
<dbReference type="InterPro" id="IPR001448">
    <property type="entry name" value="SASP_alpha/beta-type"/>
</dbReference>
<dbReference type="InterPro" id="IPR018126">
    <property type="entry name" value="SASP_alpha/beta-type_CS"/>
</dbReference>
<evidence type="ECO:0000313" key="5">
    <source>
        <dbReference type="Proteomes" id="UP000483018"/>
    </source>
</evidence>
<name>A0A7C8LPE6_9FIRM</name>
<organism evidence="4 5">
    <name type="scientific">Defluviitalea raffinosedens</name>
    <dbReference type="NCBI Taxonomy" id="1450156"/>
    <lineage>
        <taxon>Bacteria</taxon>
        <taxon>Bacillati</taxon>
        <taxon>Bacillota</taxon>
        <taxon>Clostridia</taxon>
        <taxon>Lachnospirales</taxon>
        <taxon>Defluviitaleaceae</taxon>
        <taxon>Defluviitalea</taxon>
    </lineage>
</organism>
<evidence type="ECO:0000256" key="3">
    <source>
        <dbReference type="ARBA" id="ARBA00023125"/>
    </source>
</evidence>
<comment type="caution">
    <text evidence="4">The sequence shown here is derived from an EMBL/GenBank/DDBJ whole genome shotgun (WGS) entry which is preliminary data.</text>
</comment>
<reference evidence="4 5" key="1">
    <citation type="submission" date="2019-12" db="EMBL/GenBank/DDBJ databases">
        <title>Defluviitalea raffinosedens, isolated from a biogas fermenter, genome sequencing and characterization.</title>
        <authorList>
            <person name="Rettenmaier R."/>
            <person name="Schneider M."/>
            <person name="Neuhaus K."/>
            <person name="Liebl W."/>
            <person name="Zverlov V."/>
        </authorList>
    </citation>
    <scope>NUCLEOTIDE SEQUENCE [LARGE SCALE GENOMIC DNA]</scope>
    <source>
        <strain evidence="4 5">249c-K6</strain>
    </source>
</reference>
<comment type="similarity">
    <text evidence="2">Belongs to the alpha/beta-type SASP family.</text>
</comment>
<sequence>MSKGTKETKKNKPMTEDDKLKYEIASELGLLDKVKEGGWKSLTAKETGRIGGLMTKRKKEMKQQAQN</sequence>
<comment type="function">
    <text evidence="1">SASP are bound to spore DNA. They are double-stranded DNA-binding proteins that cause DNA to change to an a-like conformation. They protect the DNA backbone from chemical and enzymatic cleavage and are thus involved in dormant spore's high resistance to UV light.</text>
</comment>
<keyword evidence="5" id="KW-1185">Reference proteome</keyword>
<protein>
    <submittedName>
        <fullName evidence="4">Small, acid-soluble spore protein, alpha/beta type</fullName>
    </submittedName>
</protein>
<dbReference type="GO" id="GO:0006265">
    <property type="term" value="P:DNA topological change"/>
    <property type="evidence" value="ECO:0007669"/>
    <property type="project" value="InterPro"/>
</dbReference>
<dbReference type="InterPro" id="IPR038300">
    <property type="entry name" value="SASP_sf_alpha/beta"/>
</dbReference>
<dbReference type="Proteomes" id="UP000483018">
    <property type="component" value="Unassembled WGS sequence"/>
</dbReference>
<evidence type="ECO:0000256" key="1">
    <source>
        <dbReference type="ARBA" id="ARBA00003863"/>
    </source>
</evidence>
<dbReference type="RefSeq" id="WP_158740661.1">
    <property type="nucleotide sequence ID" value="NZ_JAFBEP010000028.1"/>
</dbReference>